<name>A0A0F9FQP5_9ZZZZ</name>
<dbReference type="AlphaFoldDB" id="A0A0F9FQP5"/>
<evidence type="ECO:0000313" key="1">
    <source>
        <dbReference type="EMBL" id="KKL53342.1"/>
    </source>
</evidence>
<reference evidence="1" key="1">
    <citation type="journal article" date="2015" name="Nature">
        <title>Complex archaea that bridge the gap between prokaryotes and eukaryotes.</title>
        <authorList>
            <person name="Spang A."/>
            <person name="Saw J.H."/>
            <person name="Jorgensen S.L."/>
            <person name="Zaremba-Niedzwiedzka K."/>
            <person name="Martijn J."/>
            <person name="Lind A.E."/>
            <person name="van Eijk R."/>
            <person name="Schleper C."/>
            <person name="Guy L."/>
            <person name="Ettema T.J."/>
        </authorList>
    </citation>
    <scope>NUCLEOTIDE SEQUENCE</scope>
</reference>
<accession>A0A0F9FQP5</accession>
<feature type="non-terminal residue" evidence="1">
    <location>
        <position position="1"/>
    </location>
</feature>
<organism evidence="1">
    <name type="scientific">marine sediment metagenome</name>
    <dbReference type="NCBI Taxonomy" id="412755"/>
    <lineage>
        <taxon>unclassified sequences</taxon>
        <taxon>metagenomes</taxon>
        <taxon>ecological metagenomes</taxon>
    </lineage>
</organism>
<comment type="caution">
    <text evidence="1">The sequence shown here is derived from an EMBL/GenBank/DDBJ whole genome shotgun (WGS) entry which is preliminary data.</text>
</comment>
<protein>
    <recommendedName>
        <fullName evidence="2">ParB/Sulfiredoxin domain-containing protein</fullName>
    </recommendedName>
</protein>
<evidence type="ECO:0008006" key="2">
    <source>
        <dbReference type="Google" id="ProtNLM"/>
    </source>
</evidence>
<sequence length="397" mass="47815">LDTTVLKVKYWKIFGKINFNKVCWVSPEKIQYFITNSLFFKWNKSNRIRNGDWDLTKKPFDDLLIYPSIKQRFLEGKNWEETDIYNLIPSKQPKGTKMWTFKNKEERDKYLSKTDFLFNEIKKKGYRLQKELFTLKERFNNLDWKPIFDEVVLAIDRNGNFIFVNGKHRLAIAKVLDIPKIPSIFLIRHYKWMEFRKNLIRFTKKSQGSKLRYPLTHPDLQDIPSKYGDSVFNLIKKNLTISQGTILIFGAGLGYFCSKFEDEGYECYALENNRKSLYFMNKLRIAETKHFKISSESFFNYKKNHKILFDVALAIDKFQKYLEKEETYLKLINLLRRLTVKEMFLGSYNLRKSQKRKYYKPYNSKEFVNFVIENSSLRKVEYLGKTKDRMFIYKFNS</sequence>
<proteinExistence type="predicted"/>
<dbReference type="EMBL" id="LAZR01031580">
    <property type="protein sequence ID" value="KKL53342.1"/>
    <property type="molecule type" value="Genomic_DNA"/>
</dbReference>
<gene>
    <name evidence="1" type="ORF">LCGC14_2276390</name>
</gene>